<evidence type="ECO:0000313" key="1">
    <source>
        <dbReference type="EMBL" id="NVO99635.1"/>
    </source>
</evidence>
<sequence>MKTKLSLLALCVGTSMLTGCFDSDNSGIFNKVNPQPTLASQYKNVLDRT</sequence>
<name>A0A850QLW5_PHODD</name>
<accession>A0A850QLW5</accession>
<evidence type="ECO:0000313" key="2">
    <source>
        <dbReference type="Proteomes" id="UP000533429"/>
    </source>
</evidence>
<dbReference type="AlphaFoldDB" id="A0A850QLW5"/>
<protein>
    <submittedName>
        <fullName evidence="1">Uncharacterized protein</fullName>
    </submittedName>
</protein>
<comment type="caution">
    <text evidence="1">The sequence shown here is derived from an EMBL/GenBank/DDBJ whole genome shotgun (WGS) entry which is preliminary data.</text>
</comment>
<feature type="non-terminal residue" evidence="1">
    <location>
        <position position="49"/>
    </location>
</feature>
<gene>
    <name evidence="1" type="ORF">HWA77_05360</name>
</gene>
<proteinExistence type="predicted"/>
<dbReference type="PROSITE" id="PS51257">
    <property type="entry name" value="PROKAR_LIPOPROTEIN"/>
    <property type="match status" value="1"/>
</dbReference>
<dbReference type="EMBL" id="JABXOR010000335">
    <property type="protein sequence ID" value="NVO99635.1"/>
    <property type="molecule type" value="Genomic_DNA"/>
</dbReference>
<dbReference type="Proteomes" id="UP000533429">
    <property type="component" value="Unassembled WGS sequence"/>
</dbReference>
<reference evidence="1 2" key="1">
    <citation type="submission" date="2020-06" db="EMBL/GenBank/DDBJ databases">
        <title>Photobacterium damselae subsp. damselae comparative genomics.</title>
        <authorList>
            <person name="Osorio C.R."/>
        </authorList>
    </citation>
    <scope>NUCLEOTIDE SEQUENCE [LARGE SCALE GENOMIC DNA]</scope>
    <source>
        <strain evidence="1 2">TW250/03</strain>
    </source>
</reference>
<organism evidence="1 2">
    <name type="scientific">Photobacterium damselae subsp. damselae</name>
    <name type="common">Listonella damsela</name>
    <dbReference type="NCBI Taxonomy" id="85581"/>
    <lineage>
        <taxon>Bacteria</taxon>
        <taxon>Pseudomonadati</taxon>
        <taxon>Pseudomonadota</taxon>
        <taxon>Gammaproteobacteria</taxon>
        <taxon>Vibrionales</taxon>
        <taxon>Vibrionaceae</taxon>
        <taxon>Photobacterium</taxon>
    </lineage>
</organism>